<keyword evidence="5" id="KW-0574">Periplasm</keyword>
<comment type="subcellular location">
    <subcellularLocation>
        <location evidence="1">Periplasm</location>
    </subcellularLocation>
</comment>
<evidence type="ECO:0000313" key="13">
    <source>
        <dbReference type="Proteomes" id="UP000182350"/>
    </source>
</evidence>
<dbReference type="OrthoDB" id="9805202at2"/>
<dbReference type="GO" id="GO:0009055">
    <property type="term" value="F:electron transfer activity"/>
    <property type="evidence" value="ECO:0007669"/>
    <property type="project" value="InterPro"/>
</dbReference>
<dbReference type="Proteomes" id="UP000182350">
    <property type="component" value="Unassembled WGS sequence"/>
</dbReference>
<comment type="cofactor">
    <cofactor evidence="8">
        <name>heme</name>
        <dbReference type="ChEBI" id="CHEBI:30413"/>
    </cofactor>
    <text evidence="8">Binds 2 heme groups.</text>
</comment>
<dbReference type="GO" id="GO:0042597">
    <property type="term" value="C:periplasmic space"/>
    <property type="evidence" value="ECO:0007669"/>
    <property type="project" value="UniProtKB-SubCell"/>
</dbReference>
<dbReference type="InterPro" id="IPR026259">
    <property type="entry name" value="MauG/Cytc_peroxidase"/>
</dbReference>
<feature type="chain" id="PRO_5012385525" evidence="10">
    <location>
        <begin position="21"/>
        <end position="321"/>
    </location>
</feature>
<dbReference type="GO" id="GO:0046872">
    <property type="term" value="F:metal ion binding"/>
    <property type="evidence" value="ECO:0007669"/>
    <property type="project" value="UniProtKB-KW"/>
</dbReference>
<dbReference type="GO" id="GO:0020037">
    <property type="term" value="F:heme binding"/>
    <property type="evidence" value="ECO:0007669"/>
    <property type="project" value="InterPro"/>
</dbReference>
<dbReference type="InterPro" id="IPR051395">
    <property type="entry name" value="Cytochrome_c_Peroxidase/MauG"/>
</dbReference>
<dbReference type="PANTHER" id="PTHR30600:SF7">
    <property type="entry name" value="CYTOCHROME C PEROXIDASE-RELATED"/>
    <property type="match status" value="1"/>
</dbReference>
<feature type="signal peptide" evidence="10">
    <location>
        <begin position="1"/>
        <end position="20"/>
    </location>
</feature>
<dbReference type="EMBL" id="FPJW01000001">
    <property type="protein sequence ID" value="SFX09832.1"/>
    <property type="molecule type" value="Genomic_DNA"/>
</dbReference>
<dbReference type="RefSeq" id="WP_084661799.1">
    <property type="nucleotide sequence ID" value="NZ_FPJW01000001.1"/>
</dbReference>
<feature type="domain" description="Cytochrome c" evidence="11">
    <location>
        <begin position="186"/>
        <end position="306"/>
    </location>
</feature>
<dbReference type="AlphaFoldDB" id="A0A1K1UAM3"/>
<reference evidence="12 13" key="1">
    <citation type="submission" date="2016-11" db="EMBL/GenBank/DDBJ databases">
        <authorList>
            <person name="Jaros S."/>
            <person name="Januszkiewicz K."/>
            <person name="Wedrychowicz H."/>
        </authorList>
    </citation>
    <scope>NUCLEOTIDE SEQUENCE [LARGE SCALE GENOMIC DNA]</scope>
    <source>
        <strain evidence="12 13">DSM 21637</strain>
    </source>
</reference>
<keyword evidence="13" id="KW-1185">Reference proteome</keyword>
<evidence type="ECO:0000256" key="9">
    <source>
        <dbReference type="PIRSR" id="PIRSR000294-2"/>
    </source>
</evidence>
<proteinExistence type="predicted"/>
<comment type="PTM">
    <text evidence="8">Binds 2 heme groups per subunit.</text>
</comment>
<keyword evidence="12" id="KW-0575">Peroxidase</keyword>
<accession>A0A1K1UAM3</accession>
<evidence type="ECO:0000256" key="8">
    <source>
        <dbReference type="PIRSR" id="PIRSR000294-1"/>
    </source>
</evidence>
<evidence type="ECO:0000256" key="5">
    <source>
        <dbReference type="ARBA" id="ARBA00022764"/>
    </source>
</evidence>
<dbReference type="PIRSF" id="PIRSF000294">
    <property type="entry name" value="Cytochrome-c_peroxidase"/>
    <property type="match status" value="1"/>
</dbReference>
<evidence type="ECO:0000256" key="7">
    <source>
        <dbReference type="ARBA" id="ARBA00023004"/>
    </source>
</evidence>
<sequence length="321" mass="35617">MVRYICVIHCLLILSLPLSAEMITPVPQPPKIDPAILQLGQQLFHDTRLSRDGDISCASCHDLSRNGADQQPLSRGTDGALGKLRSPSVYNAALNAFQFWDGRARTLEEQVDGPLHDPVEMASNWPDVMARLQQDQQLVASFSAIYPAGLTPETLRSALADFQRSLLTTNAPFDRWLQGDADAITAQQQHGFRLFRDYGCISCHQGANVGGNLFARMGSLENYFALKGDAIQTTDLGRYNVTGRESHRHVFKVPGLRTAALNSHFFHDGSVDNLEEAIRVMARFQLGRQLTDDEVVAMADFIQSLTGQHPFMDEGAQHEKR</sequence>
<feature type="domain" description="Cytochrome c" evidence="11">
    <location>
        <begin position="35"/>
        <end position="166"/>
    </location>
</feature>
<keyword evidence="7 9" id="KW-0408">Iron</keyword>
<feature type="binding site" description="covalent" evidence="8">
    <location>
        <position position="57"/>
    </location>
    <ligand>
        <name>heme c</name>
        <dbReference type="ChEBI" id="CHEBI:61717"/>
        <label>1</label>
    </ligand>
</feature>
<evidence type="ECO:0000256" key="10">
    <source>
        <dbReference type="SAM" id="SignalP"/>
    </source>
</evidence>
<evidence type="ECO:0000256" key="4">
    <source>
        <dbReference type="ARBA" id="ARBA00022729"/>
    </source>
</evidence>
<gene>
    <name evidence="12" type="ORF">SAMN02745752_00528</name>
</gene>
<dbReference type="Pfam" id="PF03150">
    <property type="entry name" value="CCP_MauG"/>
    <property type="match status" value="1"/>
</dbReference>
<evidence type="ECO:0000256" key="3">
    <source>
        <dbReference type="ARBA" id="ARBA00022723"/>
    </source>
</evidence>
<feature type="binding site" description="axial binding residue" evidence="9">
    <location>
        <position position="204"/>
    </location>
    <ligand>
        <name>heme c</name>
        <dbReference type="ChEBI" id="CHEBI:61717"/>
        <label>2</label>
    </ligand>
    <ligandPart>
        <name>Fe</name>
        <dbReference type="ChEBI" id="CHEBI:18248"/>
    </ligandPart>
</feature>
<dbReference type="InterPro" id="IPR004852">
    <property type="entry name" value="Di-haem_cyt_c_peroxidsae"/>
</dbReference>
<protein>
    <submittedName>
        <fullName evidence="12">Cytochrome c peroxidase</fullName>
    </submittedName>
</protein>
<feature type="binding site" description="axial binding residue" evidence="9">
    <location>
        <position position="281"/>
    </location>
    <ligand>
        <name>heme c</name>
        <dbReference type="ChEBI" id="CHEBI:61717"/>
        <label>2</label>
    </ligand>
    <ligandPart>
        <name>Fe</name>
        <dbReference type="ChEBI" id="CHEBI:18248"/>
    </ligandPart>
</feature>
<dbReference type="InterPro" id="IPR009056">
    <property type="entry name" value="Cyt_c-like_dom"/>
</dbReference>
<evidence type="ECO:0000256" key="6">
    <source>
        <dbReference type="ARBA" id="ARBA00023002"/>
    </source>
</evidence>
<dbReference type="InterPro" id="IPR036909">
    <property type="entry name" value="Cyt_c-like_dom_sf"/>
</dbReference>
<feature type="binding site" description="covalent" evidence="8">
    <location>
        <position position="200"/>
    </location>
    <ligand>
        <name>heme c</name>
        <dbReference type="ChEBI" id="CHEBI:61717"/>
        <label>2</label>
    </ligand>
</feature>
<feature type="binding site" description="axial binding residue" evidence="9">
    <location>
        <position position="61"/>
    </location>
    <ligand>
        <name>heme c</name>
        <dbReference type="ChEBI" id="CHEBI:61717"/>
        <label>1</label>
    </ligand>
    <ligandPart>
        <name>Fe</name>
        <dbReference type="ChEBI" id="CHEBI:18248"/>
    </ligandPart>
</feature>
<evidence type="ECO:0000259" key="11">
    <source>
        <dbReference type="PROSITE" id="PS51007"/>
    </source>
</evidence>
<keyword evidence="2 8" id="KW-0349">Heme</keyword>
<name>A0A1K1UAM3_9GAMM</name>
<evidence type="ECO:0000313" key="12">
    <source>
        <dbReference type="EMBL" id="SFX09832.1"/>
    </source>
</evidence>
<evidence type="ECO:0000256" key="1">
    <source>
        <dbReference type="ARBA" id="ARBA00004418"/>
    </source>
</evidence>
<keyword evidence="6" id="KW-0560">Oxidoreductase</keyword>
<organism evidence="12 13">
    <name type="scientific">Marinospirillum alkaliphilum DSM 21637</name>
    <dbReference type="NCBI Taxonomy" id="1122209"/>
    <lineage>
        <taxon>Bacteria</taxon>
        <taxon>Pseudomonadati</taxon>
        <taxon>Pseudomonadota</taxon>
        <taxon>Gammaproteobacteria</taxon>
        <taxon>Oceanospirillales</taxon>
        <taxon>Oceanospirillaceae</taxon>
        <taxon>Marinospirillum</taxon>
    </lineage>
</organism>
<dbReference type="SUPFAM" id="SSF46626">
    <property type="entry name" value="Cytochrome c"/>
    <property type="match status" value="2"/>
</dbReference>
<dbReference type="GO" id="GO:0004130">
    <property type="term" value="F:cytochrome-c peroxidase activity"/>
    <property type="evidence" value="ECO:0007669"/>
    <property type="project" value="TreeGrafter"/>
</dbReference>
<keyword evidence="3 9" id="KW-0479">Metal-binding</keyword>
<keyword evidence="4 10" id="KW-0732">Signal</keyword>
<dbReference type="PANTHER" id="PTHR30600">
    <property type="entry name" value="CYTOCHROME C PEROXIDASE-RELATED"/>
    <property type="match status" value="1"/>
</dbReference>
<feature type="binding site" description="covalent" evidence="8">
    <location>
        <position position="60"/>
    </location>
    <ligand>
        <name>heme c</name>
        <dbReference type="ChEBI" id="CHEBI:61717"/>
        <label>1</label>
    </ligand>
</feature>
<dbReference type="Gene3D" id="1.10.760.10">
    <property type="entry name" value="Cytochrome c-like domain"/>
    <property type="match status" value="2"/>
</dbReference>
<feature type="binding site" description="covalent" evidence="8">
    <location>
        <position position="203"/>
    </location>
    <ligand>
        <name>heme c</name>
        <dbReference type="ChEBI" id="CHEBI:61717"/>
        <label>2</label>
    </ligand>
</feature>
<evidence type="ECO:0000256" key="2">
    <source>
        <dbReference type="ARBA" id="ARBA00022617"/>
    </source>
</evidence>
<dbReference type="PROSITE" id="PS51007">
    <property type="entry name" value="CYTC"/>
    <property type="match status" value="2"/>
</dbReference>
<dbReference type="STRING" id="1122209.SAMN02745752_00528"/>